<dbReference type="KEGG" id="rpx:Rpdx1_4316"/>
<dbReference type="BioCyc" id="RPAL652103:RPDX1_RS21315-MONOMER"/>
<dbReference type="eggNOG" id="COG0438">
    <property type="taxonomic scope" value="Bacteria"/>
</dbReference>
<dbReference type="OrthoDB" id="9801609at2"/>
<evidence type="ECO:0000256" key="1">
    <source>
        <dbReference type="ARBA" id="ARBA00022679"/>
    </source>
</evidence>
<dbReference type="Proteomes" id="UP000001402">
    <property type="component" value="Chromosome"/>
</dbReference>
<keyword evidence="1 3" id="KW-0808">Transferase</keyword>
<dbReference type="GO" id="GO:0016757">
    <property type="term" value="F:glycosyltransferase activity"/>
    <property type="evidence" value="ECO:0007669"/>
    <property type="project" value="InterPro"/>
</dbReference>
<evidence type="ECO:0000259" key="2">
    <source>
        <dbReference type="Pfam" id="PF00534"/>
    </source>
</evidence>
<gene>
    <name evidence="3" type="ordered locus">Rpdx1_4316</name>
</gene>
<dbReference type="SUPFAM" id="SSF53756">
    <property type="entry name" value="UDP-Glycosyltransferase/glycogen phosphorylase"/>
    <property type="match status" value="1"/>
</dbReference>
<name>E6VN00_RHOPX</name>
<dbReference type="Pfam" id="PF00534">
    <property type="entry name" value="Glycos_transf_1"/>
    <property type="match status" value="1"/>
</dbReference>
<accession>E6VN00</accession>
<dbReference type="InterPro" id="IPR001296">
    <property type="entry name" value="Glyco_trans_1"/>
</dbReference>
<dbReference type="HOGENOM" id="CLU_061541_1_0_5"/>
<dbReference type="EMBL" id="CP002418">
    <property type="protein sequence ID" value="ADU45868.1"/>
    <property type="molecule type" value="Genomic_DNA"/>
</dbReference>
<dbReference type="STRING" id="652103.Rpdx1_4316"/>
<dbReference type="AlphaFoldDB" id="E6VN00"/>
<dbReference type="Gene3D" id="3.40.50.2000">
    <property type="entry name" value="Glycogen Phosphorylase B"/>
    <property type="match status" value="2"/>
</dbReference>
<evidence type="ECO:0000313" key="4">
    <source>
        <dbReference type="Proteomes" id="UP000001402"/>
    </source>
</evidence>
<dbReference type="GO" id="GO:0009103">
    <property type="term" value="P:lipopolysaccharide biosynthetic process"/>
    <property type="evidence" value="ECO:0007669"/>
    <property type="project" value="TreeGrafter"/>
</dbReference>
<reference evidence="3" key="1">
    <citation type="submission" date="2010-12" db="EMBL/GenBank/DDBJ databases">
        <title>Complete sequence of Rhodopseudomonas palustris DX-1.</title>
        <authorList>
            <consortium name="US DOE Joint Genome Institute"/>
            <person name="Lucas S."/>
            <person name="Copeland A."/>
            <person name="Lapidus A."/>
            <person name="Cheng J.-F."/>
            <person name="Goodwin L."/>
            <person name="Pitluck S."/>
            <person name="Misra M."/>
            <person name="Chertkov O."/>
            <person name="Detter J.C."/>
            <person name="Han C."/>
            <person name="Tapia R."/>
            <person name="Land M."/>
            <person name="Hauser L."/>
            <person name="Kyrpides N."/>
            <person name="Ivanova N."/>
            <person name="Ovchinnikova G."/>
            <person name="Logan B."/>
            <person name="Oda Y."/>
            <person name="Harwood C."/>
            <person name="Woyke T."/>
        </authorList>
    </citation>
    <scope>NUCLEOTIDE SEQUENCE [LARGE SCALE GENOMIC DNA]</scope>
    <source>
        <strain evidence="3">DX-1</strain>
    </source>
</reference>
<feature type="domain" description="Glycosyl transferase family 1" evidence="2">
    <location>
        <begin position="155"/>
        <end position="291"/>
    </location>
</feature>
<dbReference type="PANTHER" id="PTHR46401">
    <property type="entry name" value="GLYCOSYLTRANSFERASE WBBK-RELATED"/>
    <property type="match status" value="1"/>
</dbReference>
<proteinExistence type="predicted"/>
<protein>
    <submittedName>
        <fullName evidence="3">Glycosyl transferase group 1</fullName>
    </submittedName>
</protein>
<dbReference type="PANTHER" id="PTHR46401:SF2">
    <property type="entry name" value="GLYCOSYLTRANSFERASE WBBK-RELATED"/>
    <property type="match status" value="1"/>
</dbReference>
<evidence type="ECO:0000313" key="3">
    <source>
        <dbReference type="EMBL" id="ADU45868.1"/>
    </source>
</evidence>
<organism evidence="3 4">
    <name type="scientific">Rhodopseudomonas palustris (strain DX-1)</name>
    <dbReference type="NCBI Taxonomy" id="652103"/>
    <lineage>
        <taxon>Bacteria</taxon>
        <taxon>Pseudomonadati</taxon>
        <taxon>Pseudomonadota</taxon>
        <taxon>Alphaproteobacteria</taxon>
        <taxon>Hyphomicrobiales</taxon>
        <taxon>Nitrobacteraceae</taxon>
        <taxon>Rhodopseudomonas</taxon>
    </lineage>
</organism>
<sequence>MRVLFNTYPWAFATPGGGEIQLLKYAEHLPALGVEVVLHDIWKPAFDQASLVHFFGCLGGSIQFCGYAKSRGLPLVITSSLWITEETAHRYPMDEIRAQLSLADLVITNSNTESDTLARVFSLPRERFTAVMNGVEPRFAGPHDPALFRERFGIDGPFVLNVGNVEARKNQLGLLRAMAGHELPVVVIGHVREPDYGRQMLSEGGDRLRYLGPLDHGDPLLASAYAACSAFVLPSTLETPGLAALEAAAVGAPLVVTSEGSTRDYFGAYAQYVRHDDPADIRRGIDAALAAGPGNELQSHILNNFSWSAVTATLVDVYRRVVVA</sequence>